<feature type="transmembrane region" description="Helical" evidence="1">
    <location>
        <begin position="173"/>
        <end position="191"/>
    </location>
</feature>
<sequence>MKRKKFYLALFLFLLGMLGMLSILTLDIPLPEELVSILVEKFTPLQIKLLTLVNPTIILIIALIVGTLLYQKVNLSVPIIEKVVGIKQESPNLREIAIYGLLGGALTGLLLSILGLYRYISPTEFELLNTSLQLTLSARFLYGGITEEIFMRFGLMTLMVWIGAKFFKSTPVYVYWIGIVLSAFIFAIGHFPVVYQVVENPSIILIAYVLTGNFVGGLVFGWLYWKKGLESAFLAHIFTHVVLVITEKVFL</sequence>
<dbReference type="Pfam" id="PF02517">
    <property type="entry name" value="Rce1-like"/>
    <property type="match status" value="1"/>
</dbReference>
<feature type="transmembrane region" description="Helical" evidence="1">
    <location>
        <begin position="203"/>
        <end position="225"/>
    </location>
</feature>
<keyword evidence="4" id="KW-1185">Reference proteome</keyword>
<evidence type="ECO:0000259" key="2">
    <source>
        <dbReference type="Pfam" id="PF02517"/>
    </source>
</evidence>
<keyword evidence="3" id="KW-0482">Metalloprotease</keyword>
<dbReference type="EMBL" id="JAANYN010000008">
    <property type="protein sequence ID" value="NHE58823.1"/>
    <property type="molecule type" value="Genomic_DNA"/>
</dbReference>
<dbReference type="RefSeq" id="WP_166149562.1">
    <property type="nucleotide sequence ID" value="NZ_JAANYN010000008.1"/>
</dbReference>
<accession>A0ABX0HD28</accession>
<feature type="transmembrane region" description="Helical" evidence="1">
    <location>
        <begin position="49"/>
        <end position="70"/>
    </location>
</feature>
<organism evidence="3 4">
    <name type="scientific">Cyclobacterium plantarum</name>
    <dbReference type="NCBI Taxonomy" id="2716263"/>
    <lineage>
        <taxon>Bacteria</taxon>
        <taxon>Pseudomonadati</taxon>
        <taxon>Bacteroidota</taxon>
        <taxon>Cytophagia</taxon>
        <taxon>Cytophagales</taxon>
        <taxon>Cyclobacteriaceae</taxon>
        <taxon>Cyclobacterium</taxon>
    </lineage>
</organism>
<reference evidence="3 4" key="1">
    <citation type="submission" date="2020-03" db="EMBL/GenBank/DDBJ databases">
        <title>Cyclobacterium plantarum sp. nov., a marine bacterium isolated from a coastal-marine wetland.</title>
        <authorList>
            <person name="Sanchez-Porro C."/>
            <person name="Ventosa A."/>
            <person name="Amoozegar M."/>
        </authorList>
    </citation>
    <scope>NUCLEOTIDE SEQUENCE [LARGE SCALE GENOMIC DNA]</scope>
    <source>
        <strain evidence="3 4">GBPx2</strain>
    </source>
</reference>
<feature type="domain" description="CAAX prenyl protease 2/Lysostaphin resistance protein A-like" evidence="2">
    <location>
        <begin position="136"/>
        <end position="240"/>
    </location>
</feature>
<keyword evidence="3" id="KW-0645">Protease</keyword>
<gene>
    <name evidence="3" type="ORF">G9Q97_18590</name>
</gene>
<keyword evidence="1" id="KW-0472">Membrane</keyword>
<keyword evidence="1" id="KW-0812">Transmembrane</keyword>
<evidence type="ECO:0000256" key="1">
    <source>
        <dbReference type="SAM" id="Phobius"/>
    </source>
</evidence>
<name>A0ABX0HD28_9BACT</name>
<comment type="caution">
    <text evidence="3">The sequence shown here is derived from an EMBL/GenBank/DDBJ whole genome shotgun (WGS) entry which is preliminary data.</text>
</comment>
<evidence type="ECO:0000313" key="3">
    <source>
        <dbReference type="EMBL" id="NHE58823.1"/>
    </source>
</evidence>
<dbReference type="Proteomes" id="UP000649799">
    <property type="component" value="Unassembled WGS sequence"/>
</dbReference>
<dbReference type="InterPro" id="IPR003675">
    <property type="entry name" value="Rce1/LyrA-like_dom"/>
</dbReference>
<keyword evidence="3" id="KW-0378">Hydrolase</keyword>
<feature type="transmembrane region" description="Helical" evidence="1">
    <location>
        <begin position="140"/>
        <end position="161"/>
    </location>
</feature>
<proteinExistence type="predicted"/>
<keyword evidence="1" id="KW-1133">Transmembrane helix</keyword>
<dbReference type="GO" id="GO:0008237">
    <property type="term" value="F:metallopeptidase activity"/>
    <property type="evidence" value="ECO:0007669"/>
    <property type="project" value="UniProtKB-KW"/>
</dbReference>
<feature type="transmembrane region" description="Helical" evidence="1">
    <location>
        <begin position="96"/>
        <end position="120"/>
    </location>
</feature>
<protein>
    <submittedName>
        <fullName evidence="3">CPBP family intramembrane metalloprotease</fullName>
    </submittedName>
</protein>
<evidence type="ECO:0000313" key="4">
    <source>
        <dbReference type="Proteomes" id="UP000649799"/>
    </source>
</evidence>